<dbReference type="AlphaFoldDB" id="A0A1X1D4G4"/>
<evidence type="ECO:0000313" key="1">
    <source>
        <dbReference type="EMBL" id="ORM71411.1"/>
    </source>
</evidence>
<dbReference type="OrthoDB" id="6545343at2"/>
<gene>
    <name evidence="1" type="ORF">HA48_16055</name>
</gene>
<evidence type="ECO:0000313" key="2">
    <source>
        <dbReference type="Proteomes" id="UP000193104"/>
    </source>
</evidence>
<reference evidence="1 2" key="1">
    <citation type="journal article" date="2017" name="Antonie Van Leeuwenhoek">
        <title>Phylogenomic resolution of the bacterial genus Pantoea and its relationship with Erwinia and Tatumella.</title>
        <authorList>
            <person name="Palmer M."/>
            <person name="Steenkamp E.T."/>
            <person name="Coetzee M.P."/>
            <person name="Chan W.Y."/>
            <person name="van Zyl E."/>
            <person name="De Maayer P."/>
            <person name="Coutinho T.A."/>
            <person name="Blom J."/>
            <person name="Smits T.H."/>
            <person name="Duffy B."/>
            <person name="Venter S.N."/>
        </authorList>
    </citation>
    <scope>NUCLEOTIDE SEQUENCE [LARGE SCALE GENOMIC DNA]</scope>
    <source>
        <strain evidence="1 2">LMG 26277</strain>
    </source>
</reference>
<dbReference type="Proteomes" id="UP000193104">
    <property type="component" value="Unassembled WGS sequence"/>
</dbReference>
<protein>
    <submittedName>
        <fullName evidence="1">Uncharacterized protein</fullName>
    </submittedName>
</protein>
<proteinExistence type="predicted"/>
<organism evidence="1 2">
    <name type="scientific">Pantoea wallisii</name>
    <dbReference type="NCBI Taxonomy" id="1076551"/>
    <lineage>
        <taxon>Bacteria</taxon>
        <taxon>Pseudomonadati</taxon>
        <taxon>Pseudomonadota</taxon>
        <taxon>Gammaproteobacteria</taxon>
        <taxon>Enterobacterales</taxon>
        <taxon>Erwiniaceae</taxon>
        <taxon>Pantoea</taxon>
    </lineage>
</organism>
<dbReference type="EMBL" id="MLFS01000049">
    <property type="protein sequence ID" value="ORM71411.1"/>
    <property type="molecule type" value="Genomic_DNA"/>
</dbReference>
<sequence>MNTLTKRLNNSETYPIPHADYLGLLHAHAVGVTVLDMFDSVNGMSARGCVPDGAALASVVALLTDQLGKVVETCESRMLATEARHDDR</sequence>
<name>A0A1X1D4G4_9GAMM</name>
<dbReference type="STRING" id="1076551.HA48_16055"/>
<keyword evidence="2" id="KW-1185">Reference proteome</keyword>
<accession>A0A1X1D4G4</accession>
<comment type="caution">
    <text evidence="1">The sequence shown here is derived from an EMBL/GenBank/DDBJ whole genome shotgun (WGS) entry which is preliminary data.</text>
</comment>
<dbReference type="RefSeq" id="WP_128602266.1">
    <property type="nucleotide sequence ID" value="NZ_MLFS01000049.1"/>
</dbReference>